<dbReference type="Proteomes" id="UP000295455">
    <property type="component" value="Unassembled WGS sequence"/>
</dbReference>
<evidence type="ECO:0000313" key="3">
    <source>
        <dbReference type="Proteomes" id="UP000295455"/>
    </source>
</evidence>
<dbReference type="Pfam" id="PF21983">
    <property type="entry name" value="NikA-like"/>
    <property type="match status" value="1"/>
</dbReference>
<comment type="caution">
    <text evidence="2">The sequence shown here is derived from an EMBL/GenBank/DDBJ whole genome shotgun (WGS) entry which is preliminary data.</text>
</comment>
<protein>
    <submittedName>
        <fullName evidence="2">Mobilization protein MobC</fullName>
    </submittedName>
</protein>
<dbReference type="EMBL" id="SLUP01000004">
    <property type="protein sequence ID" value="TCL66020.1"/>
    <property type="molecule type" value="Genomic_DNA"/>
</dbReference>
<accession>A0A4R1RJP8</accession>
<name>A0A4R1RJP8_9FLAO</name>
<organism evidence="2 3">
    <name type="scientific">Mariniflexile fucanivorans</name>
    <dbReference type="NCBI Taxonomy" id="264023"/>
    <lineage>
        <taxon>Bacteria</taxon>
        <taxon>Pseudomonadati</taxon>
        <taxon>Bacteroidota</taxon>
        <taxon>Flavobacteriia</taxon>
        <taxon>Flavobacteriales</taxon>
        <taxon>Flavobacteriaceae</taxon>
        <taxon>Mariniflexile</taxon>
    </lineage>
</organism>
<dbReference type="OrthoDB" id="681025at2"/>
<sequence>MARPKKDIQSLKAIRINVRMTVNDFLIVSDSANCLGIGIPEYIRRKTTGKAMPRTKVTPHDRQLFVALSRIGNNLNQLTKKAHLGMHTPKLLQKELLELKETIDQLKLNIVNK</sequence>
<dbReference type="AlphaFoldDB" id="A0A4R1RJP8"/>
<evidence type="ECO:0000313" key="2">
    <source>
        <dbReference type="EMBL" id="TCL66020.1"/>
    </source>
</evidence>
<evidence type="ECO:0000313" key="1">
    <source>
        <dbReference type="EMBL" id="TCL62666.1"/>
    </source>
</evidence>
<dbReference type="RefSeq" id="WP_132217513.1">
    <property type="nucleotide sequence ID" value="NZ_OX156936.1"/>
</dbReference>
<proteinExistence type="predicted"/>
<dbReference type="EMBL" id="SLUP01000012">
    <property type="protein sequence ID" value="TCL62666.1"/>
    <property type="molecule type" value="Genomic_DNA"/>
</dbReference>
<gene>
    <name evidence="2" type="ORF">EV196_10448</name>
    <name evidence="1" type="ORF">EV196_11263</name>
</gene>
<keyword evidence="3" id="KW-1185">Reference proteome</keyword>
<reference evidence="2 3" key="1">
    <citation type="submission" date="2019-03" db="EMBL/GenBank/DDBJ databases">
        <title>Genomic Encyclopedia of Type Strains, Phase IV (KMG-IV): sequencing the most valuable type-strain genomes for metagenomic binning, comparative biology and taxonomic classification.</title>
        <authorList>
            <person name="Goeker M."/>
        </authorList>
    </citation>
    <scope>NUCLEOTIDE SEQUENCE [LARGE SCALE GENOMIC DNA]</scope>
    <source>
        <strain evidence="2 3">DSM 18792</strain>
    </source>
</reference>
<dbReference type="InterPro" id="IPR053842">
    <property type="entry name" value="NikA-like"/>
</dbReference>